<dbReference type="STRING" id="71717.A0A4Y7SGF6"/>
<name>A0A4Y7SGF6_COPMI</name>
<reference evidence="1 2" key="1">
    <citation type="journal article" date="2019" name="Nat. Ecol. Evol.">
        <title>Megaphylogeny resolves global patterns of mushroom evolution.</title>
        <authorList>
            <person name="Varga T."/>
            <person name="Krizsan K."/>
            <person name="Foldi C."/>
            <person name="Dima B."/>
            <person name="Sanchez-Garcia M."/>
            <person name="Sanchez-Ramirez S."/>
            <person name="Szollosi G.J."/>
            <person name="Szarkandi J.G."/>
            <person name="Papp V."/>
            <person name="Albert L."/>
            <person name="Andreopoulos W."/>
            <person name="Angelini C."/>
            <person name="Antonin V."/>
            <person name="Barry K.W."/>
            <person name="Bougher N.L."/>
            <person name="Buchanan P."/>
            <person name="Buyck B."/>
            <person name="Bense V."/>
            <person name="Catcheside P."/>
            <person name="Chovatia M."/>
            <person name="Cooper J."/>
            <person name="Damon W."/>
            <person name="Desjardin D."/>
            <person name="Finy P."/>
            <person name="Geml J."/>
            <person name="Haridas S."/>
            <person name="Hughes K."/>
            <person name="Justo A."/>
            <person name="Karasinski D."/>
            <person name="Kautmanova I."/>
            <person name="Kiss B."/>
            <person name="Kocsube S."/>
            <person name="Kotiranta H."/>
            <person name="LaButti K.M."/>
            <person name="Lechner B.E."/>
            <person name="Liimatainen K."/>
            <person name="Lipzen A."/>
            <person name="Lukacs Z."/>
            <person name="Mihaltcheva S."/>
            <person name="Morgado L.N."/>
            <person name="Niskanen T."/>
            <person name="Noordeloos M.E."/>
            <person name="Ohm R.A."/>
            <person name="Ortiz-Santana B."/>
            <person name="Ovrebo C."/>
            <person name="Racz N."/>
            <person name="Riley R."/>
            <person name="Savchenko A."/>
            <person name="Shiryaev A."/>
            <person name="Soop K."/>
            <person name="Spirin V."/>
            <person name="Szebenyi C."/>
            <person name="Tomsovsky M."/>
            <person name="Tulloss R.E."/>
            <person name="Uehling J."/>
            <person name="Grigoriev I.V."/>
            <person name="Vagvolgyi C."/>
            <person name="Papp T."/>
            <person name="Martin F.M."/>
            <person name="Miettinen O."/>
            <person name="Hibbett D.S."/>
            <person name="Nagy L.G."/>
        </authorList>
    </citation>
    <scope>NUCLEOTIDE SEQUENCE [LARGE SCALE GENOMIC DNA]</scope>
    <source>
        <strain evidence="1 2">FP101781</strain>
    </source>
</reference>
<protein>
    <recommendedName>
        <fullName evidence="3">CxC2-like cysteine cluster KDZ transposase-associated domain-containing protein</fullName>
    </recommendedName>
</protein>
<evidence type="ECO:0000313" key="2">
    <source>
        <dbReference type="Proteomes" id="UP000298030"/>
    </source>
</evidence>
<accession>A0A4Y7SGF6</accession>
<dbReference type="Pfam" id="PF18758">
    <property type="entry name" value="KDZ"/>
    <property type="match status" value="1"/>
</dbReference>
<dbReference type="OrthoDB" id="3222357at2759"/>
<organism evidence="1 2">
    <name type="scientific">Coprinellus micaceus</name>
    <name type="common">Glistening ink-cap mushroom</name>
    <name type="synonym">Coprinus micaceus</name>
    <dbReference type="NCBI Taxonomy" id="71717"/>
    <lineage>
        <taxon>Eukaryota</taxon>
        <taxon>Fungi</taxon>
        <taxon>Dikarya</taxon>
        <taxon>Basidiomycota</taxon>
        <taxon>Agaricomycotina</taxon>
        <taxon>Agaricomycetes</taxon>
        <taxon>Agaricomycetidae</taxon>
        <taxon>Agaricales</taxon>
        <taxon>Agaricineae</taxon>
        <taxon>Psathyrellaceae</taxon>
        <taxon>Coprinellus</taxon>
    </lineage>
</organism>
<dbReference type="AlphaFoldDB" id="A0A4Y7SGF6"/>
<sequence length="183" mass="20153">MLRPPSKGELALFCAVCPQPGVNLPPDWKERITSWMFWRYLTGNGNFKKTCVQHQAVKEKNKVKPGYDITGVVSVACARHGCFAPAGTVDLQKGERQINMDLALSEACDATKAGQTLGLRFTYDINCQYCVNFHQKVGPRKPLSIPENMALLFVIGLFHVHGHKEECLALGKLGNLSGAHSTL</sequence>
<comment type="caution">
    <text evidence="1">The sequence shown here is derived from an EMBL/GenBank/DDBJ whole genome shotgun (WGS) entry which is preliminary data.</text>
</comment>
<evidence type="ECO:0000313" key="1">
    <source>
        <dbReference type="EMBL" id="TEB20942.1"/>
    </source>
</evidence>
<dbReference type="EMBL" id="QPFP01000128">
    <property type="protein sequence ID" value="TEB20942.1"/>
    <property type="molecule type" value="Genomic_DNA"/>
</dbReference>
<proteinExistence type="predicted"/>
<keyword evidence="2" id="KW-1185">Reference proteome</keyword>
<evidence type="ECO:0008006" key="3">
    <source>
        <dbReference type="Google" id="ProtNLM"/>
    </source>
</evidence>
<gene>
    <name evidence="1" type="ORF">FA13DRAFT_1757685</name>
</gene>
<dbReference type="Proteomes" id="UP000298030">
    <property type="component" value="Unassembled WGS sequence"/>
</dbReference>
<dbReference type="InterPro" id="IPR040521">
    <property type="entry name" value="KDZ"/>
</dbReference>